<evidence type="ECO:0000313" key="2">
    <source>
        <dbReference type="EMBL" id="KKK88878.1"/>
    </source>
</evidence>
<organism evidence="2">
    <name type="scientific">marine sediment metagenome</name>
    <dbReference type="NCBI Taxonomy" id="412755"/>
    <lineage>
        <taxon>unclassified sequences</taxon>
        <taxon>metagenomes</taxon>
        <taxon>ecological metagenomes</taxon>
    </lineage>
</organism>
<dbReference type="AlphaFoldDB" id="A0A0F8Z560"/>
<proteinExistence type="predicted"/>
<sequence length="136" mass="16138">MINKDELLKLLPKLIREDDEIKGAIITALSGVVATKEDIARLIEQSNRRFEEINKRFEEASKEREKRFEEINKRFEEASKERNNIKEKMIILRETVGEVLHETEFVKQDVETVKQDIKNGNKEILDHLRDQFDQED</sequence>
<name>A0A0F8Z560_9ZZZZ</name>
<dbReference type="EMBL" id="LAZR01049765">
    <property type="protein sequence ID" value="KKK88878.1"/>
    <property type="molecule type" value="Genomic_DNA"/>
</dbReference>
<dbReference type="Gene3D" id="3.90.20.10">
    <property type="match status" value="1"/>
</dbReference>
<reference evidence="2" key="1">
    <citation type="journal article" date="2015" name="Nature">
        <title>Complex archaea that bridge the gap between prokaryotes and eukaryotes.</title>
        <authorList>
            <person name="Spang A."/>
            <person name="Saw J.H."/>
            <person name="Jorgensen S.L."/>
            <person name="Zaremba-Niedzwiedzka K."/>
            <person name="Martijn J."/>
            <person name="Lind A.E."/>
            <person name="van Eijk R."/>
            <person name="Schleper C."/>
            <person name="Guy L."/>
            <person name="Ettema T.J."/>
        </authorList>
    </citation>
    <scope>NUCLEOTIDE SEQUENCE</scope>
</reference>
<evidence type="ECO:0000256" key="1">
    <source>
        <dbReference type="SAM" id="Coils"/>
    </source>
</evidence>
<keyword evidence="1" id="KW-0175">Coiled coil</keyword>
<comment type="caution">
    <text evidence="2">The sequence shown here is derived from an EMBL/GenBank/DDBJ whole genome shotgun (WGS) entry which is preliminary data.</text>
</comment>
<feature type="coiled-coil region" evidence="1">
    <location>
        <begin position="36"/>
        <end position="95"/>
    </location>
</feature>
<protein>
    <submittedName>
        <fullName evidence="2">Uncharacterized protein</fullName>
    </submittedName>
</protein>
<gene>
    <name evidence="2" type="ORF">LCGC14_2738730</name>
</gene>
<accession>A0A0F8Z560</accession>